<sequence length="90" mass="10412">MPTIRPSSDLRNKYNEVSEFCHKNLEPVYITKNGKGDLAVLSIEAYERLVGKYELNKLLNEGIEDVKNNKLLSVEDSFKRIREGLENERV</sequence>
<comment type="similarity">
    <text evidence="1 2">Belongs to the phD/YefM antitoxin family.</text>
</comment>
<proteinExistence type="inferred from homology"/>
<dbReference type="Gene3D" id="3.40.1620.10">
    <property type="entry name" value="YefM-like domain"/>
    <property type="match status" value="1"/>
</dbReference>
<keyword evidence="4" id="KW-1185">Reference proteome</keyword>
<dbReference type="RefSeq" id="WP_132282525.1">
    <property type="nucleotide sequence ID" value="NZ_SMGQ01000013.1"/>
</dbReference>
<comment type="function">
    <text evidence="2">Antitoxin component of a type II toxin-antitoxin (TA) system.</text>
</comment>
<dbReference type="SUPFAM" id="SSF143120">
    <property type="entry name" value="YefM-like"/>
    <property type="match status" value="1"/>
</dbReference>
<evidence type="ECO:0000256" key="1">
    <source>
        <dbReference type="ARBA" id="ARBA00009981"/>
    </source>
</evidence>
<organism evidence="3 4">
    <name type="scientific">Natranaerovirga hydrolytica</name>
    <dbReference type="NCBI Taxonomy" id="680378"/>
    <lineage>
        <taxon>Bacteria</taxon>
        <taxon>Bacillati</taxon>
        <taxon>Bacillota</taxon>
        <taxon>Clostridia</taxon>
        <taxon>Lachnospirales</taxon>
        <taxon>Natranaerovirgaceae</taxon>
        <taxon>Natranaerovirga</taxon>
    </lineage>
</organism>
<reference evidence="3 4" key="1">
    <citation type="submission" date="2019-03" db="EMBL/GenBank/DDBJ databases">
        <title>Genomic Encyclopedia of Type Strains, Phase IV (KMG-IV): sequencing the most valuable type-strain genomes for metagenomic binning, comparative biology and taxonomic classification.</title>
        <authorList>
            <person name="Goeker M."/>
        </authorList>
    </citation>
    <scope>NUCLEOTIDE SEQUENCE [LARGE SCALE GENOMIC DNA]</scope>
    <source>
        <strain evidence="3 4">DSM 24176</strain>
    </source>
</reference>
<dbReference type="InterPro" id="IPR006442">
    <property type="entry name" value="Antitoxin_Phd/YefM"/>
</dbReference>
<evidence type="ECO:0000313" key="3">
    <source>
        <dbReference type="EMBL" id="TCK92658.1"/>
    </source>
</evidence>
<name>A0A4R1MIU9_9FIRM</name>
<dbReference type="OrthoDB" id="9795585at2"/>
<protein>
    <recommendedName>
        <fullName evidence="2">Antitoxin</fullName>
    </recommendedName>
</protein>
<dbReference type="NCBIfam" id="TIGR01552">
    <property type="entry name" value="phd_fam"/>
    <property type="match status" value="1"/>
</dbReference>
<gene>
    <name evidence="3" type="ORF">EDC19_1811</name>
</gene>
<dbReference type="Proteomes" id="UP000294545">
    <property type="component" value="Unassembled WGS sequence"/>
</dbReference>
<evidence type="ECO:0000256" key="2">
    <source>
        <dbReference type="RuleBase" id="RU362080"/>
    </source>
</evidence>
<accession>A0A4R1MIU9</accession>
<dbReference type="AlphaFoldDB" id="A0A4R1MIU9"/>
<comment type="caution">
    <text evidence="3">The sequence shown here is derived from an EMBL/GenBank/DDBJ whole genome shotgun (WGS) entry which is preliminary data.</text>
</comment>
<evidence type="ECO:0000313" key="4">
    <source>
        <dbReference type="Proteomes" id="UP000294545"/>
    </source>
</evidence>
<dbReference type="EMBL" id="SMGQ01000013">
    <property type="protein sequence ID" value="TCK92658.1"/>
    <property type="molecule type" value="Genomic_DNA"/>
</dbReference>
<dbReference type="Pfam" id="PF02604">
    <property type="entry name" value="PhdYeFM_antitox"/>
    <property type="match status" value="1"/>
</dbReference>
<dbReference type="InterPro" id="IPR036165">
    <property type="entry name" value="YefM-like_sf"/>
</dbReference>